<feature type="transmembrane region" description="Helical" evidence="10">
    <location>
        <begin position="113"/>
        <end position="133"/>
    </location>
</feature>
<protein>
    <submittedName>
        <fullName evidence="11">Tyr-DNA phospho domain containing protein</fullName>
    </submittedName>
</protein>
<dbReference type="CDD" id="cd09122">
    <property type="entry name" value="PLDc_Tdp1_1"/>
    <property type="match status" value="1"/>
</dbReference>
<dbReference type="Gene3D" id="3.30.870.10">
    <property type="entry name" value="Endonuclease Chain A"/>
    <property type="match status" value="2"/>
</dbReference>
<dbReference type="PANTHER" id="PTHR12415">
    <property type="entry name" value="TYROSYL-DNA PHOSPHODIESTERASE 1"/>
    <property type="match status" value="1"/>
</dbReference>
<dbReference type="PROSITE" id="PS50330">
    <property type="entry name" value="UIM"/>
    <property type="match status" value="2"/>
</dbReference>
<evidence type="ECO:0000256" key="3">
    <source>
        <dbReference type="ARBA" id="ARBA00022692"/>
    </source>
</evidence>
<evidence type="ECO:0000256" key="5">
    <source>
        <dbReference type="ARBA" id="ARBA00023136"/>
    </source>
</evidence>
<dbReference type="InterPro" id="IPR001736">
    <property type="entry name" value="PLipase_D/transphosphatidylase"/>
</dbReference>
<evidence type="ECO:0000256" key="1">
    <source>
        <dbReference type="ARBA" id="ARBA00004141"/>
    </source>
</evidence>
<accession>A0A6S6W1U0</accession>
<feature type="transmembrane region" description="Helical" evidence="10">
    <location>
        <begin position="49"/>
        <end position="69"/>
    </location>
</feature>
<feature type="region of interest" description="Disordered" evidence="9">
    <location>
        <begin position="354"/>
        <end position="385"/>
    </location>
</feature>
<feature type="transmembrane region" description="Helical" evidence="10">
    <location>
        <begin position="75"/>
        <end position="93"/>
    </location>
</feature>
<dbReference type="Pfam" id="PF02809">
    <property type="entry name" value="UIM"/>
    <property type="match status" value="2"/>
</dbReference>
<keyword evidence="3 10" id="KW-0812">Transmembrane</keyword>
<evidence type="ECO:0000256" key="10">
    <source>
        <dbReference type="SAM" id="Phobius"/>
    </source>
</evidence>
<dbReference type="GO" id="GO:0006281">
    <property type="term" value="P:DNA repair"/>
    <property type="evidence" value="ECO:0007669"/>
    <property type="project" value="InterPro"/>
</dbReference>
<comment type="subcellular location">
    <subcellularLocation>
        <location evidence="1">Membrane</location>
        <topology evidence="1">Multi-pass membrane protein</topology>
    </subcellularLocation>
</comment>
<dbReference type="PROSITE" id="PS50035">
    <property type="entry name" value="PLD"/>
    <property type="match status" value="1"/>
</dbReference>
<dbReference type="EMBL" id="HG992980">
    <property type="protein sequence ID" value="CAE7034227.1"/>
    <property type="molecule type" value="Genomic_DNA"/>
</dbReference>
<dbReference type="GO" id="GO:0003690">
    <property type="term" value="F:double-stranded DNA binding"/>
    <property type="evidence" value="ECO:0007669"/>
    <property type="project" value="TreeGrafter"/>
</dbReference>
<evidence type="ECO:0000256" key="9">
    <source>
        <dbReference type="SAM" id="MobiDB-lite"/>
    </source>
</evidence>
<dbReference type="GO" id="GO:0017005">
    <property type="term" value="F:3'-tyrosyl-DNA phosphodiesterase activity"/>
    <property type="evidence" value="ECO:0007669"/>
    <property type="project" value="TreeGrafter"/>
</dbReference>
<gene>
    <name evidence="11" type="ORF">PTTW11_05372</name>
</gene>
<feature type="transmembrane region" description="Helical" evidence="10">
    <location>
        <begin position="158"/>
        <end position="180"/>
    </location>
</feature>
<feature type="compositionally biased region" description="Polar residues" evidence="9">
    <location>
        <begin position="318"/>
        <end position="331"/>
    </location>
</feature>
<evidence type="ECO:0000256" key="8">
    <source>
        <dbReference type="PIRSR" id="PIRSR610347-3"/>
    </source>
</evidence>
<evidence type="ECO:0000256" key="7">
    <source>
        <dbReference type="PIRSR" id="PIRSR610347-2"/>
    </source>
</evidence>
<feature type="binding site" evidence="7">
    <location>
        <position position="719"/>
    </location>
    <ligand>
        <name>substrate</name>
    </ligand>
</feature>
<sequence>MSRNSLLPPHVDPSIFQVCDVLLGIGGLGYTVCYVLIARQSIRDKTYTMPLFALAFNFAWEIVFAAFVTEEAGSRAIFGLWMLIDLALVYTTVKYGATEWKHAPVVGRNIGKIFFVMLVWCWLGLYAISAWWLDPENPVNPKVGKIYRGTKGVDVNELGFWTSLVGQVVLSIMSLAQIVVRGSSRGSSYSIWATRFIGSLAGLNMNFGYCWWTAPRAHVKRVKANMGLPPESCLPLHPRNIDKFLVNECTMSSDDEDLKLAMAMSLQEDTAGTTENPPASGIVEAIDLSSDTDDEEDVDEDLRRAIALSMQEDEKPNVAQQPASGTITPATVSTASGFMGIDRKAMEQERLARLGKRKRNASPERPSKQVTRSPPASAPSKGPILQYPKGVIKRTFASKYPRTNDITIDELLEAPHVNIAVICSYQYDSSWMYEKLDPTKVKQIWLMYAKFRGEDIREKLLQEWAESRVPNMRLHFPPMDGMIVSMHSKFMLLFGKEKLRIAIPTANMTPTDWGEVGNDWQPGVMENSVFLIDLPRRSDDGVGKVEDLPPFGRDLVFFLKAQEVGSKVTDGVLKFDFADTKHLAFVHSIGGSHKEESERPTGLPGLANAVRELQYDDVEHLELDYAASSLGAINDTFLSRIYLAARGKSFTKDNAVVPDVRDHIRIYFPTNDTVEKSTGGPDCANIISLSRKYYNASTFPKECLRDYVSTRRGMLSHNKLLFARGRRTNGKPFAWVYVGSANISESAWGGQKVLKSGKVGALSVRNWECGVMVPVPDDKLEQVDLKADAVPPMSVFEGTVEVPFHFPGAKYEGRRPWLFGPG</sequence>
<dbReference type="GO" id="GO:0016020">
    <property type="term" value="C:membrane"/>
    <property type="evidence" value="ECO:0007669"/>
    <property type="project" value="UniProtKB-SubCell"/>
</dbReference>
<feature type="site" description="Interaction with DNA" evidence="8">
    <location>
        <position position="744"/>
    </location>
</feature>
<dbReference type="Pfam" id="PF25129">
    <property type="entry name" value="Pyr4-TMTC"/>
    <property type="match status" value="1"/>
</dbReference>
<reference evidence="11" key="1">
    <citation type="submission" date="2021-02" db="EMBL/GenBank/DDBJ databases">
        <authorList>
            <person name="Syme A R."/>
            <person name="Syme A R."/>
            <person name="Moolhuijzen P."/>
        </authorList>
    </citation>
    <scope>NUCLEOTIDE SEQUENCE</scope>
    <source>
        <strain evidence="11">W1-1</strain>
    </source>
</reference>
<dbReference type="GO" id="GO:0016829">
    <property type="term" value="F:lyase activity"/>
    <property type="evidence" value="ECO:0007669"/>
    <property type="project" value="InterPro"/>
</dbReference>
<dbReference type="GO" id="GO:0005634">
    <property type="term" value="C:nucleus"/>
    <property type="evidence" value="ECO:0007669"/>
    <property type="project" value="InterPro"/>
</dbReference>
<dbReference type="GO" id="GO:0003697">
    <property type="term" value="F:single-stranded DNA binding"/>
    <property type="evidence" value="ECO:0007669"/>
    <property type="project" value="TreeGrafter"/>
</dbReference>
<dbReference type="Proteomes" id="UP000472372">
    <property type="component" value="Chromosome 4"/>
</dbReference>
<dbReference type="SUPFAM" id="SSF56024">
    <property type="entry name" value="Phospholipase D/nuclease"/>
    <property type="match status" value="2"/>
</dbReference>
<keyword evidence="4 10" id="KW-1133">Transmembrane helix</keyword>
<evidence type="ECO:0000313" key="12">
    <source>
        <dbReference type="Proteomes" id="UP000472372"/>
    </source>
</evidence>
<evidence type="ECO:0000256" key="2">
    <source>
        <dbReference type="ARBA" id="ARBA00006757"/>
    </source>
</evidence>
<proteinExistence type="inferred from homology"/>
<dbReference type="SMART" id="SM00726">
    <property type="entry name" value="UIM"/>
    <property type="match status" value="2"/>
</dbReference>
<comment type="similarity">
    <text evidence="2">Belongs to the paxB family.</text>
</comment>
<organism evidence="11 12">
    <name type="scientific">Pyrenophora teres f. teres</name>
    <dbReference type="NCBI Taxonomy" id="97479"/>
    <lineage>
        <taxon>Eukaryota</taxon>
        <taxon>Fungi</taxon>
        <taxon>Dikarya</taxon>
        <taxon>Ascomycota</taxon>
        <taxon>Pezizomycotina</taxon>
        <taxon>Dothideomycetes</taxon>
        <taxon>Pleosporomycetidae</taxon>
        <taxon>Pleosporales</taxon>
        <taxon>Pleosporineae</taxon>
        <taxon>Pleosporaceae</taxon>
        <taxon>Pyrenophora</taxon>
    </lineage>
</organism>
<dbReference type="InterPro" id="IPR039020">
    <property type="entry name" value="PaxB-like"/>
</dbReference>
<evidence type="ECO:0000256" key="6">
    <source>
        <dbReference type="PIRSR" id="PIRSR610347-1"/>
    </source>
</evidence>
<name>A0A6S6W1U0_9PLEO</name>
<dbReference type="Gene3D" id="6.10.140.100">
    <property type="match status" value="1"/>
</dbReference>
<feature type="binding site" evidence="7">
    <location>
        <position position="489"/>
    </location>
    <ligand>
        <name>substrate</name>
    </ligand>
</feature>
<evidence type="ECO:0000313" key="11">
    <source>
        <dbReference type="EMBL" id="CAE7034227.1"/>
    </source>
</evidence>
<feature type="active site" description="Proton donor/acceptor" evidence="6">
    <location>
        <position position="717"/>
    </location>
</feature>
<dbReference type="AlphaFoldDB" id="A0A6S6W1U0"/>
<dbReference type="Pfam" id="PF06087">
    <property type="entry name" value="Tyr-DNA_phospho"/>
    <property type="match status" value="1"/>
</dbReference>
<dbReference type="InterPro" id="IPR010347">
    <property type="entry name" value="Tdp1"/>
</dbReference>
<feature type="transmembrane region" description="Helical" evidence="10">
    <location>
        <begin position="15"/>
        <end position="37"/>
    </location>
</feature>
<feature type="transmembrane region" description="Helical" evidence="10">
    <location>
        <begin position="192"/>
        <end position="214"/>
    </location>
</feature>
<dbReference type="PANTHER" id="PTHR12415:SF4">
    <property type="entry name" value="TYROSYL-DNA PHOSPHODIESTERASE DOMAIN-CONTAINING PROTEIN"/>
    <property type="match status" value="1"/>
</dbReference>
<feature type="active site" description="Nucleophile" evidence="6">
    <location>
        <position position="487"/>
    </location>
</feature>
<evidence type="ECO:0000256" key="4">
    <source>
        <dbReference type="ARBA" id="ARBA00022989"/>
    </source>
</evidence>
<dbReference type="InterPro" id="IPR003903">
    <property type="entry name" value="UIM_dom"/>
</dbReference>
<feature type="region of interest" description="Disordered" evidence="9">
    <location>
        <begin position="309"/>
        <end position="331"/>
    </location>
</feature>
<keyword evidence="5 10" id="KW-0472">Membrane</keyword>